<dbReference type="PANTHER" id="PTHR46512">
    <property type="entry name" value="PEPTIDYLPROLYL ISOMERASE"/>
    <property type="match status" value="1"/>
</dbReference>
<protein>
    <submittedName>
        <fullName evidence="3">Peptidyl-prolyl cis-trans isomerase FKBP8</fullName>
    </submittedName>
</protein>
<feature type="repeat" description="TPR" evidence="1">
    <location>
        <begin position="48"/>
        <end position="81"/>
    </location>
</feature>
<keyword evidence="3" id="KW-0413">Isomerase</keyword>
<dbReference type="Gene3D" id="1.25.40.10">
    <property type="entry name" value="Tetratricopeptide repeat domain"/>
    <property type="match status" value="1"/>
</dbReference>
<comment type="caution">
    <text evidence="3">The sequence shown here is derived from an EMBL/GenBank/DDBJ whole genome shotgun (WGS) entry which is preliminary data.</text>
</comment>
<keyword evidence="1" id="KW-0802">TPR repeat</keyword>
<dbReference type="GO" id="GO:0005740">
    <property type="term" value="C:mitochondrial envelope"/>
    <property type="evidence" value="ECO:0007669"/>
    <property type="project" value="TreeGrafter"/>
</dbReference>
<dbReference type="Pfam" id="PF13428">
    <property type="entry name" value="TPR_14"/>
    <property type="match status" value="1"/>
</dbReference>
<proteinExistence type="predicted"/>
<dbReference type="PANTHER" id="PTHR46512:SF3">
    <property type="entry name" value="PEPTIDYL-PROLYL CIS-TRANS ISOMERASE FKBP8"/>
    <property type="match status" value="1"/>
</dbReference>
<dbReference type="GO" id="GO:0005829">
    <property type="term" value="C:cytosol"/>
    <property type="evidence" value="ECO:0007669"/>
    <property type="project" value="TreeGrafter"/>
</dbReference>
<dbReference type="GO" id="GO:0044183">
    <property type="term" value="F:protein folding chaperone"/>
    <property type="evidence" value="ECO:0007669"/>
    <property type="project" value="TreeGrafter"/>
</dbReference>
<dbReference type="InterPro" id="IPR019734">
    <property type="entry name" value="TPR_rpt"/>
</dbReference>
<dbReference type="GO" id="GO:0016853">
    <property type="term" value="F:isomerase activity"/>
    <property type="evidence" value="ECO:0007669"/>
    <property type="project" value="UniProtKB-KW"/>
</dbReference>
<keyword evidence="4" id="KW-1185">Reference proteome</keyword>
<dbReference type="GO" id="GO:0043066">
    <property type="term" value="P:negative regulation of apoptotic process"/>
    <property type="evidence" value="ECO:0007669"/>
    <property type="project" value="TreeGrafter"/>
</dbReference>
<dbReference type="GO" id="GO:0012505">
    <property type="term" value="C:endomembrane system"/>
    <property type="evidence" value="ECO:0007669"/>
    <property type="project" value="TreeGrafter"/>
</dbReference>
<dbReference type="AlphaFoldDB" id="A0AA41MHE0"/>
<evidence type="ECO:0000313" key="4">
    <source>
        <dbReference type="Proteomes" id="UP001166674"/>
    </source>
</evidence>
<evidence type="ECO:0000256" key="2">
    <source>
        <dbReference type="SAM" id="MobiDB-lite"/>
    </source>
</evidence>
<gene>
    <name evidence="3" type="ORF">SUZIE_115095</name>
</gene>
<dbReference type="InterPro" id="IPR050754">
    <property type="entry name" value="FKBP4/5/8-like"/>
</dbReference>
<accession>A0AA41MHE0</accession>
<sequence>MTFEEEEQLLQLKTKCLNNLAASQLKLDHYRSILRSCSLVLEHQTDNIKALFRKVSVLVHQGEYSEAMPILRAALKLEPSNKMIHVQLSKLVKKHMAQRSTEKALYKKMLGNPSRSQPSGPARAWSIAWK</sequence>
<name>A0AA41MHE0_SCICA</name>
<evidence type="ECO:0000256" key="1">
    <source>
        <dbReference type="PROSITE-ProRule" id="PRU00339"/>
    </source>
</evidence>
<dbReference type="InterPro" id="IPR011990">
    <property type="entry name" value="TPR-like_helical_dom_sf"/>
</dbReference>
<feature type="region of interest" description="Disordered" evidence="2">
    <location>
        <begin position="110"/>
        <end position="130"/>
    </location>
</feature>
<dbReference type="GO" id="GO:0016020">
    <property type="term" value="C:membrane"/>
    <property type="evidence" value="ECO:0007669"/>
    <property type="project" value="TreeGrafter"/>
</dbReference>
<dbReference type="FunFam" id="1.25.40.10:FF:000113">
    <property type="entry name" value="Peptidylprolyl isomerase"/>
    <property type="match status" value="1"/>
</dbReference>
<evidence type="ECO:0000313" key="3">
    <source>
        <dbReference type="EMBL" id="MBZ3871869.1"/>
    </source>
</evidence>
<dbReference type="Proteomes" id="UP001166674">
    <property type="component" value="Unassembled WGS sequence"/>
</dbReference>
<reference evidence="3" key="1">
    <citation type="submission" date="2020-03" db="EMBL/GenBank/DDBJ databases">
        <title>Studies in the Genomics of Life Span.</title>
        <authorList>
            <person name="Glass D."/>
        </authorList>
    </citation>
    <scope>NUCLEOTIDE SEQUENCE</scope>
    <source>
        <strain evidence="3">SUZIE</strain>
        <tissue evidence="3">Muscle</tissue>
    </source>
</reference>
<dbReference type="PROSITE" id="PS50005">
    <property type="entry name" value="TPR"/>
    <property type="match status" value="1"/>
</dbReference>
<dbReference type="SUPFAM" id="SSF48452">
    <property type="entry name" value="TPR-like"/>
    <property type="match status" value="1"/>
</dbReference>
<organism evidence="3 4">
    <name type="scientific">Sciurus carolinensis</name>
    <name type="common">Eastern gray squirrel</name>
    <dbReference type="NCBI Taxonomy" id="30640"/>
    <lineage>
        <taxon>Eukaryota</taxon>
        <taxon>Metazoa</taxon>
        <taxon>Chordata</taxon>
        <taxon>Craniata</taxon>
        <taxon>Vertebrata</taxon>
        <taxon>Euteleostomi</taxon>
        <taxon>Mammalia</taxon>
        <taxon>Eutheria</taxon>
        <taxon>Euarchontoglires</taxon>
        <taxon>Glires</taxon>
        <taxon>Rodentia</taxon>
        <taxon>Sciuromorpha</taxon>
        <taxon>Sciuridae</taxon>
        <taxon>Sciurinae</taxon>
        <taxon>Sciurini</taxon>
        <taxon>Sciurus</taxon>
    </lineage>
</organism>
<dbReference type="EMBL" id="JAATJV010178222">
    <property type="protein sequence ID" value="MBZ3871869.1"/>
    <property type="molecule type" value="Genomic_DNA"/>
</dbReference>